<accession>A0A4R3JI34</accession>
<proteinExistence type="predicted"/>
<name>A0A4R3JI34_9PROT</name>
<protein>
    <submittedName>
        <fullName evidence="2">Uncharacterized protein</fullName>
    </submittedName>
</protein>
<gene>
    <name evidence="2" type="ORF">EDD55_101247</name>
</gene>
<dbReference type="AlphaFoldDB" id="A0A4R3JI34"/>
<dbReference type="OrthoDB" id="8456317at2"/>
<organism evidence="2 3">
    <name type="scientific">Varunaivibrio sulfuroxidans</name>
    <dbReference type="NCBI Taxonomy" id="1773489"/>
    <lineage>
        <taxon>Bacteria</taxon>
        <taxon>Pseudomonadati</taxon>
        <taxon>Pseudomonadota</taxon>
        <taxon>Alphaproteobacteria</taxon>
        <taxon>Rhodospirillales</taxon>
        <taxon>Magnetovibrionaceae</taxon>
        <taxon>Varunaivibrio</taxon>
    </lineage>
</organism>
<dbReference type="RefSeq" id="WP_132937653.1">
    <property type="nucleotide sequence ID" value="NZ_CP119676.1"/>
</dbReference>
<evidence type="ECO:0000313" key="2">
    <source>
        <dbReference type="EMBL" id="TCS64916.1"/>
    </source>
</evidence>
<dbReference type="Proteomes" id="UP000295304">
    <property type="component" value="Unassembled WGS sequence"/>
</dbReference>
<keyword evidence="3" id="KW-1185">Reference proteome</keyword>
<evidence type="ECO:0000313" key="3">
    <source>
        <dbReference type="Proteomes" id="UP000295304"/>
    </source>
</evidence>
<dbReference type="EMBL" id="SLZW01000001">
    <property type="protein sequence ID" value="TCS64916.1"/>
    <property type="molecule type" value="Genomic_DNA"/>
</dbReference>
<comment type="caution">
    <text evidence="2">The sequence shown here is derived from an EMBL/GenBank/DDBJ whole genome shotgun (WGS) entry which is preliminary data.</text>
</comment>
<reference evidence="2 3" key="1">
    <citation type="submission" date="2019-03" db="EMBL/GenBank/DDBJ databases">
        <title>Genomic Encyclopedia of Type Strains, Phase IV (KMG-IV): sequencing the most valuable type-strain genomes for metagenomic binning, comparative biology and taxonomic classification.</title>
        <authorList>
            <person name="Goeker M."/>
        </authorList>
    </citation>
    <scope>NUCLEOTIDE SEQUENCE [LARGE SCALE GENOMIC DNA]</scope>
    <source>
        <strain evidence="2 3">DSM 101688</strain>
    </source>
</reference>
<evidence type="ECO:0000256" key="1">
    <source>
        <dbReference type="SAM" id="MobiDB-lite"/>
    </source>
</evidence>
<sequence length="182" mass="19785">MPYSYSHAQTTIFARRRPGLRGLLITGLLVLTACAGRTPHTATPDTPPTHTVPTGAGAPDKGVFEARPTPQTPPVQVRRKSRERPQIHAASLIGMDALTVEKTLGPPQFVRHDLQAQIWQYASATCILDLFLYPPPSTGKKTVKNPPDSPAHRNVLHIESHTRQGAPIPEDSCLRTLEPDAG</sequence>
<feature type="region of interest" description="Disordered" evidence="1">
    <location>
        <begin position="161"/>
        <end position="182"/>
    </location>
</feature>
<feature type="region of interest" description="Disordered" evidence="1">
    <location>
        <begin position="60"/>
        <end position="85"/>
    </location>
</feature>